<evidence type="ECO:0000256" key="2">
    <source>
        <dbReference type="ARBA" id="ARBA00022801"/>
    </source>
</evidence>
<evidence type="ECO:0000313" key="7">
    <source>
        <dbReference type="Proteomes" id="UP000005017"/>
    </source>
</evidence>
<dbReference type="FunFam" id="3.40.50.1360:FF:000003">
    <property type="entry name" value="Glucosamine-6-phosphate deaminase"/>
    <property type="match status" value="1"/>
</dbReference>
<comment type="caution">
    <text evidence="6">The sequence shown here is derived from an EMBL/GenBank/DDBJ whole genome shotgun (WGS) entry which is preliminary data.</text>
</comment>
<dbReference type="Gene3D" id="3.40.50.1360">
    <property type="match status" value="1"/>
</dbReference>
<accession>D2MNV3</accession>
<dbReference type="STRING" id="679192.HMPREF9013_0645"/>
<feature type="active site" description="For ring-opening step" evidence="4">
    <location>
        <position position="135"/>
    </location>
</feature>
<protein>
    <recommendedName>
        <fullName evidence="4">Glucosamine-6-phosphate deaminase</fullName>
        <ecNumber evidence="4">3.5.99.6</ecNumber>
    </recommendedName>
    <alternativeName>
        <fullName evidence="4">GlcN6P deaminase</fullName>
        <shortName evidence="4">GNPDA</shortName>
    </alternativeName>
    <alternativeName>
        <fullName evidence="4">Glucosamine-6-phosphate isomerase</fullName>
    </alternativeName>
</protein>
<dbReference type="GO" id="GO:0019262">
    <property type="term" value="P:N-acetylneuraminate catabolic process"/>
    <property type="evidence" value="ECO:0007669"/>
    <property type="project" value="UniProtKB-UniRule"/>
</dbReference>
<dbReference type="InterPro" id="IPR006148">
    <property type="entry name" value="Glc/Gal-6P_isomerase"/>
</dbReference>
<dbReference type="PANTHER" id="PTHR11280:SF5">
    <property type="entry name" value="GLUCOSAMINE-6-PHOSPHATE ISOMERASE"/>
    <property type="match status" value="1"/>
</dbReference>
<comment type="function">
    <text evidence="4">Catalyzes the reversible isomerization-deamination of glucosamine 6-phosphate (GlcN6P) to form fructose 6-phosphate (Fru6P) and ammonium ion.</text>
</comment>
<name>D2MNV3_9FIRM</name>
<evidence type="ECO:0000256" key="3">
    <source>
        <dbReference type="ARBA" id="ARBA00023277"/>
    </source>
</evidence>
<dbReference type="HAMAP" id="MF_01241">
    <property type="entry name" value="GlcN6P_deamin"/>
    <property type="match status" value="1"/>
</dbReference>
<reference evidence="7" key="1">
    <citation type="submission" date="2009-12" db="EMBL/GenBank/DDBJ databases">
        <title>Sequence of Clostridiales genomosp. BVAB3 str. UPII9-5.</title>
        <authorList>
            <person name="Madupu R."/>
            <person name="Durkin A.S."/>
            <person name="Torralba M."/>
            <person name="Methe B."/>
            <person name="Sutton G.G."/>
            <person name="Strausberg R.L."/>
            <person name="Nelson K.E."/>
        </authorList>
    </citation>
    <scope>NUCLEOTIDE SEQUENCE [LARGE SCALE GENOMIC DNA]</scope>
    <source>
        <strain evidence="7">W1219</strain>
    </source>
</reference>
<evidence type="ECO:0000256" key="1">
    <source>
        <dbReference type="ARBA" id="ARBA00000644"/>
    </source>
</evidence>
<evidence type="ECO:0000256" key="4">
    <source>
        <dbReference type="HAMAP-Rule" id="MF_01241"/>
    </source>
</evidence>
<dbReference type="Proteomes" id="UP000005017">
    <property type="component" value="Unassembled WGS sequence"/>
</dbReference>
<dbReference type="eggNOG" id="COG0363">
    <property type="taxonomic scope" value="Bacteria"/>
</dbReference>
<evidence type="ECO:0000259" key="5">
    <source>
        <dbReference type="Pfam" id="PF01182"/>
    </source>
</evidence>
<dbReference type="InterPro" id="IPR004547">
    <property type="entry name" value="Glucosamine6P_isomerase"/>
</dbReference>
<sequence length="243" mass="26905">MFKIIIEKNYEAVSEVAFEVFRPVMDLENPVLGLATGSSPVGLYKKIIEDHQKNGTSYAKAISFNLDEYVGLPRNHKESYYTFMHENLFNHIDIKEENTHVPNGETSAPEQECQDYEEALKKVSVDVQILGIGSDGHIAFNEPGTSFESETHVMELTEQTRQDNARFFDGDITQVPTLAITQGLASIMRAKKIILIATGENKAQAVKDMLKGEKSEACPASVLQDHADVTVILDEAAASLLSK</sequence>
<dbReference type="AlphaFoldDB" id="D2MNV3"/>
<comment type="similarity">
    <text evidence="4">Belongs to the glucosamine/galactosamine-6-phosphate isomerase family. NagB subfamily.</text>
</comment>
<keyword evidence="7" id="KW-1185">Reference proteome</keyword>
<dbReference type="GO" id="GO:0005737">
    <property type="term" value="C:cytoplasm"/>
    <property type="evidence" value="ECO:0007669"/>
    <property type="project" value="TreeGrafter"/>
</dbReference>
<comment type="catalytic activity">
    <reaction evidence="1 4">
        <text>alpha-D-glucosamine 6-phosphate + H2O = beta-D-fructose 6-phosphate + NH4(+)</text>
        <dbReference type="Rhea" id="RHEA:12172"/>
        <dbReference type="ChEBI" id="CHEBI:15377"/>
        <dbReference type="ChEBI" id="CHEBI:28938"/>
        <dbReference type="ChEBI" id="CHEBI:57634"/>
        <dbReference type="ChEBI" id="CHEBI:75989"/>
        <dbReference type="EC" id="3.5.99.6"/>
    </reaction>
</comment>
<dbReference type="RefSeq" id="WP_006627054.1">
    <property type="nucleotide sequence ID" value="NZ_ADFR01000007.1"/>
</dbReference>
<dbReference type="CDD" id="cd01399">
    <property type="entry name" value="GlcN6P_deaminase"/>
    <property type="match status" value="1"/>
</dbReference>
<dbReference type="GO" id="GO:0004342">
    <property type="term" value="F:glucosamine-6-phosphate deaminase activity"/>
    <property type="evidence" value="ECO:0007669"/>
    <property type="project" value="UniProtKB-UniRule"/>
</dbReference>
<proteinExistence type="inferred from homology"/>
<comment type="pathway">
    <text evidence="4">Amino-sugar metabolism; N-acetylneuraminate degradation; D-fructose 6-phosphate from N-acetylneuraminate: step 5/5.</text>
</comment>
<feature type="active site" description="Proton acceptor; for enolization step" evidence="4">
    <location>
        <position position="67"/>
    </location>
</feature>
<keyword evidence="2 4" id="KW-0378">Hydrolase</keyword>
<gene>
    <name evidence="4 6" type="primary">nagB</name>
    <name evidence="6" type="ORF">HMPREF9013_0645</name>
</gene>
<dbReference type="SUPFAM" id="SSF100950">
    <property type="entry name" value="NagB/RpiA/CoA transferase-like"/>
    <property type="match status" value="1"/>
</dbReference>
<dbReference type="GO" id="GO:0006046">
    <property type="term" value="P:N-acetylglucosamine catabolic process"/>
    <property type="evidence" value="ECO:0007669"/>
    <property type="project" value="UniProtKB-UniRule"/>
</dbReference>
<evidence type="ECO:0000313" key="6">
    <source>
        <dbReference type="EMBL" id="EFC05722.1"/>
    </source>
</evidence>
<dbReference type="PANTHER" id="PTHR11280">
    <property type="entry name" value="GLUCOSAMINE-6-PHOSPHATE ISOMERASE"/>
    <property type="match status" value="1"/>
</dbReference>
<dbReference type="InterPro" id="IPR037171">
    <property type="entry name" value="NagB/RpiA_transferase-like"/>
</dbReference>
<feature type="domain" description="Glucosamine/galactosamine-6-phosphate isomerase" evidence="5">
    <location>
        <begin position="32"/>
        <end position="228"/>
    </location>
</feature>
<keyword evidence="3 4" id="KW-0119">Carbohydrate metabolism</keyword>
<comment type="caution">
    <text evidence="4">Lacks conserved residue(s) required for the propagation of feature annotation.</text>
</comment>
<dbReference type="EC" id="3.5.99.6" evidence="4"/>
<dbReference type="UniPathway" id="UPA00629">
    <property type="reaction ID" value="UER00684"/>
</dbReference>
<organism evidence="6 7">
    <name type="scientific">Bulleidia extructa W1219</name>
    <dbReference type="NCBI Taxonomy" id="679192"/>
    <lineage>
        <taxon>Bacteria</taxon>
        <taxon>Bacillati</taxon>
        <taxon>Bacillota</taxon>
        <taxon>Erysipelotrichia</taxon>
        <taxon>Erysipelotrichales</taxon>
        <taxon>Erysipelotrichaceae</taxon>
        <taxon>Bulleidia</taxon>
    </lineage>
</organism>
<dbReference type="Pfam" id="PF01182">
    <property type="entry name" value="Glucosamine_iso"/>
    <property type="match status" value="1"/>
</dbReference>
<dbReference type="GO" id="GO:0006043">
    <property type="term" value="P:glucosamine catabolic process"/>
    <property type="evidence" value="ECO:0007669"/>
    <property type="project" value="TreeGrafter"/>
</dbReference>
<dbReference type="OrthoDB" id="9791139at2"/>
<feature type="active site" description="Proton acceptor; for ring-opening step" evidence="4">
    <location>
        <position position="137"/>
    </location>
</feature>
<dbReference type="NCBIfam" id="TIGR00502">
    <property type="entry name" value="nagB"/>
    <property type="match status" value="1"/>
</dbReference>
<dbReference type="EMBL" id="ADFR01000007">
    <property type="protein sequence ID" value="EFC05722.1"/>
    <property type="molecule type" value="Genomic_DNA"/>
</dbReference>
<dbReference type="GO" id="GO:0005975">
    <property type="term" value="P:carbohydrate metabolic process"/>
    <property type="evidence" value="ECO:0007669"/>
    <property type="project" value="InterPro"/>
</dbReference>
<dbReference type="GO" id="GO:0042802">
    <property type="term" value="F:identical protein binding"/>
    <property type="evidence" value="ECO:0007669"/>
    <property type="project" value="TreeGrafter"/>
</dbReference>
<feature type="active site" description="For ring-opening step" evidence="4">
    <location>
        <position position="142"/>
    </location>
</feature>